<dbReference type="HAMAP" id="MF_00081">
    <property type="entry name" value="HrcA"/>
    <property type="match status" value="1"/>
</dbReference>
<protein>
    <recommendedName>
        <fullName evidence="5">Heat-inducible transcription repressor HrcA</fullName>
    </recommendedName>
</protein>
<proteinExistence type="inferred from homology"/>
<dbReference type="RefSeq" id="WP_311657732.1">
    <property type="nucleotide sequence ID" value="NZ_JAVRHY010000003.1"/>
</dbReference>
<keyword evidence="9" id="KW-1185">Reference proteome</keyword>
<dbReference type="InterPro" id="IPR002571">
    <property type="entry name" value="HrcA"/>
</dbReference>
<dbReference type="EMBL" id="JAVRHY010000003">
    <property type="protein sequence ID" value="MDT0617821.1"/>
    <property type="molecule type" value="Genomic_DNA"/>
</dbReference>
<dbReference type="SUPFAM" id="SSF55781">
    <property type="entry name" value="GAF domain-like"/>
    <property type="match status" value="1"/>
</dbReference>
<feature type="domain" description="Heat-inducible transcription repressor HrcA C-terminal" evidence="6">
    <location>
        <begin position="112"/>
        <end position="334"/>
    </location>
</feature>
<dbReference type="InterPro" id="IPR023120">
    <property type="entry name" value="WHTH_transcript_rep_HrcA_IDD"/>
</dbReference>
<dbReference type="Proteomes" id="UP001259982">
    <property type="component" value="Unassembled WGS sequence"/>
</dbReference>
<evidence type="ECO:0000313" key="8">
    <source>
        <dbReference type="EMBL" id="MDT0617821.1"/>
    </source>
</evidence>
<comment type="similarity">
    <text evidence="5">Belongs to the HrcA family.</text>
</comment>
<keyword evidence="3 5" id="KW-0346">Stress response</keyword>
<dbReference type="PANTHER" id="PTHR34824:SF1">
    <property type="entry name" value="HEAT-INDUCIBLE TRANSCRIPTION REPRESSOR HRCA"/>
    <property type="match status" value="1"/>
</dbReference>
<dbReference type="Gene3D" id="1.10.10.10">
    <property type="entry name" value="Winged helix-like DNA-binding domain superfamily/Winged helix DNA-binding domain"/>
    <property type="match status" value="1"/>
</dbReference>
<dbReference type="PIRSF" id="PIRSF005485">
    <property type="entry name" value="HrcA"/>
    <property type="match status" value="1"/>
</dbReference>
<dbReference type="Pfam" id="PF01628">
    <property type="entry name" value="HrcA"/>
    <property type="match status" value="1"/>
</dbReference>
<evidence type="ECO:0000256" key="3">
    <source>
        <dbReference type="ARBA" id="ARBA00023016"/>
    </source>
</evidence>
<evidence type="ECO:0000313" key="9">
    <source>
        <dbReference type="Proteomes" id="UP001259982"/>
    </source>
</evidence>
<dbReference type="NCBIfam" id="TIGR00331">
    <property type="entry name" value="hrcA"/>
    <property type="match status" value="1"/>
</dbReference>
<dbReference type="PANTHER" id="PTHR34824">
    <property type="entry name" value="HEAT-INDUCIBLE TRANSCRIPTION REPRESSOR HRCA"/>
    <property type="match status" value="1"/>
</dbReference>
<dbReference type="Gene3D" id="3.30.450.40">
    <property type="match status" value="1"/>
</dbReference>
<dbReference type="InterPro" id="IPR029016">
    <property type="entry name" value="GAF-like_dom_sf"/>
</dbReference>
<evidence type="ECO:0000259" key="6">
    <source>
        <dbReference type="Pfam" id="PF01628"/>
    </source>
</evidence>
<name>A0ABU3BA16_9GAMM</name>
<keyword evidence="1 5" id="KW-0678">Repressor</keyword>
<evidence type="ECO:0000256" key="2">
    <source>
        <dbReference type="ARBA" id="ARBA00023015"/>
    </source>
</evidence>
<comment type="caution">
    <text evidence="8">The sequence shown here is derived from an EMBL/GenBank/DDBJ whole genome shotgun (WGS) entry which is preliminary data.</text>
</comment>
<dbReference type="Gene3D" id="3.30.390.60">
    <property type="entry name" value="Heat-inducible transcription repressor hrca homolog, domain 3"/>
    <property type="match status" value="1"/>
</dbReference>
<dbReference type="InterPro" id="IPR036390">
    <property type="entry name" value="WH_DNA-bd_sf"/>
</dbReference>
<keyword evidence="2 5" id="KW-0805">Transcription regulation</keyword>
<dbReference type="SUPFAM" id="SSF46785">
    <property type="entry name" value="Winged helix' DNA-binding domain"/>
    <property type="match status" value="1"/>
</dbReference>
<evidence type="ECO:0000256" key="4">
    <source>
        <dbReference type="ARBA" id="ARBA00023163"/>
    </source>
</evidence>
<dbReference type="InterPro" id="IPR036388">
    <property type="entry name" value="WH-like_DNA-bd_sf"/>
</dbReference>
<keyword evidence="4 5" id="KW-0804">Transcription</keyword>
<accession>A0ABU3BA16</accession>
<organism evidence="8 9">
    <name type="scientific">Spectribacter acetivorans</name>
    <dbReference type="NCBI Taxonomy" id="3075603"/>
    <lineage>
        <taxon>Bacteria</taxon>
        <taxon>Pseudomonadati</taxon>
        <taxon>Pseudomonadota</taxon>
        <taxon>Gammaproteobacteria</taxon>
        <taxon>Salinisphaerales</taxon>
        <taxon>Salinisphaeraceae</taxon>
        <taxon>Spectribacter</taxon>
    </lineage>
</organism>
<sequence>MTGETEHEQLDDRARALLKTLVERYIHDGQPVGSRLLARSSGLQVSAATVRNVMADLEDMGFVASPHTSAGRIPTVRGYRLFVDALLAPEPLAERELDDIEQQLRTHVRDGDDVLASASRLLSSLSDMTGIVTVPRTDTASLRQIEFLPLSDRRVLAILVINQREVQNRILQTERDYSRRELERAAAILNERYAGKPLLQIRRALMRDMHEAQDDVNQGLLNALNIAQSAFGGSTADRGDYRMAGESNLMGFPEFAEVDRLRRLFDAFERKRDLLSLFDDCLSADGVRIFIGDESGYRVLDECSVVSAAYTVDGDVVGTLGVIGPTRMAYNRIIPLVDATASLLGTALKRAN</sequence>
<feature type="domain" description="Winged helix-turn-helix transcription repressor HrcA DNA-binding" evidence="7">
    <location>
        <begin position="11"/>
        <end position="81"/>
    </location>
</feature>
<dbReference type="Pfam" id="PF03444">
    <property type="entry name" value="WHD_HrcA"/>
    <property type="match status" value="1"/>
</dbReference>
<dbReference type="InterPro" id="IPR005104">
    <property type="entry name" value="WHTH_HrcA_DNA-bd"/>
</dbReference>
<reference evidence="8 9" key="1">
    <citation type="submission" date="2023-09" db="EMBL/GenBank/DDBJ databases">
        <authorList>
            <person name="Rey-Velasco X."/>
        </authorList>
    </citation>
    <scope>NUCLEOTIDE SEQUENCE [LARGE SCALE GENOMIC DNA]</scope>
    <source>
        <strain evidence="8 9">P385</strain>
    </source>
</reference>
<gene>
    <name evidence="5 8" type="primary">hrcA</name>
    <name evidence="8" type="ORF">RM531_05005</name>
</gene>
<evidence type="ECO:0000256" key="5">
    <source>
        <dbReference type="HAMAP-Rule" id="MF_00081"/>
    </source>
</evidence>
<evidence type="ECO:0000256" key="1">
    <source>
        <dbReference type="ARBA" id="ARBA00022491"/>
    </source>
</evidence>
<evidence type="ECO:0000259" key="7">
    <source>
        <dbReference type="Pfam" id="PF03444"/>
    </source>
</evidence>
<dbReference type="InterPro" id="IPR021153">
    <property type="entry name" value="HrcA_C"/>
</dbReference>
<comment type="function">
    <text evidence="5">Negative regulator of class I heat shock genes (grpE-dnaK-dnaJ and groELS operons). Prevents heat-shock induction of these operons.</text>
</comment>